<dbReference type="InterPro" id="IPR036259">
    <property type="entry name" value="MFS_trans_sf"/>
</dbReference>
<organism evidence="5 6">
    <name type="scientific">Aspergillus sydowii CBS 593.65</name>
    <dbReference type="NCBI Taxonomy" id="1036612"/>
    <lineage>
        <taxon>Eukaryota</taxon>
        <taxon>Fungi</taxon>
        <taxon>Dikarya</taxon>
        <taxon>Ascomycota</taxon>
        <taxon>Pezizomycotina</taxon>
        <taxon>Eurotiomycetes</taxon>
        <taxon>Eurotiomycetidae</taxon>
        <taxon>Eurotiales</taxon>
        <taxon>Aspergillaceae</taxon>
        <taxon>Aspergillus</taxon>
        <taxon>Aspergillus subgen. Nidulantes</taxon>
    </lineage>
</organism>
<dbReference type="Proteomes" id="UP000184356">
    <property type="component" value="Unassembled WGS sequence"/>
</dbReference>
<feature type="transmembrane region" description="Helical" evidence="3">
    <location>
        <begin position="243"/>
        <end position="269"/>
    </location>
</feature>
<dbReference type="InterPro" id="IPR011701">
    <property type="entry name" value="MFS"/>
</dbReference>
<feature type="domain" description="Major facilitator superfamily (MFS) profile" evidence="4">
    <location>
        <begin position="42"/>
        <end position="439"/>
    </location>
</feature>
<dbReference type="OrthoDB" id="410267at2759"/>
<evidence type="ECO:0000256" key="3">
    <source>
        <dbReference type="SAM" id="Phobius"/>
    </source>
</evidence>
<evidence type="ECO:0000256" key="2">
    <source>
        <dbReference type="ARBA" id="ARBA00006727"/>
    </source>
</evidence>
<feature type="transmembrane region" description="Helical" evidence="3">
    <location>
        <begin position="113"/>
        <end position="136"/>
    </location>
</feature>
<feature type="transmembrane region" description="Helical" evidence="3">
    <location>
        <begin position="84"/>
        <end position="106"/>
    </location>
</feature>
<keyword evidence="3" id="KW-1133">Transmembrane helix</keyword>
<dbReference type="Pfam" id="PF07690">
    <property type="entry name" value="MFS_1"/>
    <property type="match status" value="1"/>
</dbReference>
<feature type="transmembrane region" description="Helical" evidence="3">
    <location>
        <begin position="339"/>
        <end position="362"/>
    </location>
</feature>
<dbReference type="InterPro" id="IPR050327">
    <property type="entry name" value="Proton-linked_MCT"/>
</dbReference>
<dbReference type="VEuPathDB" id="FungiDB:ASPSYDRAFT_53843"/>
<keyword evidence="6" id="KW-1185">Reference proteome</keyword>
<dbReference type="PANTHER" id="PTHR11360">
    <property type="entry name" value="MONOCARBOXYLATE TRANSPORTER"/>
    <property type="match status" value="1"/>
</dbReference>
<comment type="similarity">
    <text evidence="2">Belongs to the major facilitator superfamily. Monocarboxylate porter (TC 2.A.1.13) family.</text>
</comment>
<dbReference type="Gene3D" id="1.20.1250.20">
    <property type="entry name" value="MFS general substrate transporter like domains"/>
    <property type="match status" value="2"/>
</dbReference>
<dbReference type="STRING" id="1036612.A0A1L9TYG8"/>
<dbReference type="GeneID" id="63764822"/>
<feature type="transmembrane region" description="Helical" evidence="3">
    <location>
        <begin position="281"/>
        <end position="300"/>
    </location>
</feature>
<evidence type="ECO:0000259" key="4">
    <source>
        <dbReference type="PROSITE" id="PS50850"/>
    </source>
</evidence>
<keyword evidence="3" id="KW-0812">Transmembrane</keyword>
<accession>A0A1L9TYG8</accession>
<dbReference type="RefSeq" id="XP_040708129.1">
    <property type="nucleotide sequence ID" value="XM_040848749.1"/>
</dbReference>
<evidence type="ECO:0000313" key="6">
    <source>
        <dbReference type="Proteomes" id="UP000184356"/>
    </source>
</evidence>
<dbReference type="SUPFAM" id="SSF103473">
    <property type="entry name" value="MFS general substrate transporter"/>
    <property type="match status" value="1"/>
</dbReference>
<dbReference type="InterPro" id="IPR020846">
    <property type="entry name" value="MFS_dom"/>
</dbReference>
<feature type="transmembrane region" description="Helical" evidence="3">
    <location>
        <begin position="41"/>
        <end position="64"/>
    </location>
</feature>
<feature type="transmembrane region" description="Helical" evidence="3">
    <location>
        <begin position="171"/>
        <end position="190"/>
    </location>
</feature>
<dbReference type="EMBL" id="KV878582">
    <property type="protein sequence ID" value="OJJ64323.1"/>
    <property type="molecule type" value="Genomic_DNA"/>
</dbReference>
<dbReference type="AlphaFoldDB" id="A0A1L9TYG8"/>
<name>A0A1L9TYG8_9EURO</name>
<reference evidence="6" key="1">
    <citation type="journal article" date="2017" name="Genome Biol.">
        <title>Comparative genomics reveals high biological diversity and specific adaptations in the industrially and medically important fungal genus Aspergillus.</title>
        <authorList>
            <person name="de Vries R.P."/>
            <person name="Riley R."/>
            <person name="Wiebenga A."/>
            <person name="Aguilar-Osorio G."/>
            <person name="Amillis S."/>
            <person name="Uchima C.A."/>
            <person name="Anderluh G."/>
            <person name="Asadollahi M."/>
            <person name="Askin M."/>
            <person name="Barry K."/>
            <person name="Battaglia E."/>
            <person name="Bayram O."/>
            <person name="Benocci T."/>
            <person name="Braus-Stromeyer S.A."/>
            <person name="Caldana C."/>
            <person name="Canovas D."/>
            <person name="Cerqueira G.C."/>
            <person name="Chen F."/>
            <person name="Chen W."/>
            <person name="Choi C."/>
            <person name="Clum A."/>
            <person name="Dos Santos R.A."/>
            <person name="Damasio A.R."/>
            <person name="Diallinas G."/>
            <person name="Emri T."/>
            <person name="Fekete E."/>
            <person name="Flipphi M."/>
            <person name="Freyberg S."/>
            <person name="Gallo A."/>
            <person name="Gournas C."/>
            <person name="Habgood R."/>
            <person name="Hainaut M."/>
            <person name="Harispe M.L."/>
            <person name="Henrissat B."/>
            <person name="Hilden K.S."/>
            <person name="Hope R."/>
            <person name="Hossain A."/>
            <person name="Karabika E."/>
            <person name="Karaffa L."/>
            <person name="Karanyi Z."/>
            <person name="Krasevec N."/>
            <person name="Kuo A."/>
            <person name="Kusch H."/>
            <person name="LaButti K."/>
            <person name="Lagendijk E.L."/>
            <person name="Lapidus A."/>
            <person name="Levasseur A."/>
            <person name="Lindquist E."/>
            <person name="Lipzen A."/>
            <person name="Logrieco A.F."/>
            <person name="MacCabe A."/>
            <person name="Maekelae M.R."/>
            <person name="Malavazi I."/>
            <person name="Melin P."/>
            <person name="Meyer V."/>
            <person name="Mielnichuk N."/>
            <person name="Miskei M."/>
            <person name="Molnar A.P."/>
            <person name="Mule G."/>
            <person name="Ngan C.Y."/>
            <person name="Orejas M."/>
            <person name="Orosz E."/>
            <person name="Ouedraogo J.P."/>
            <person name="Overkamp K.M."/>
            <person name="Park H.-S."/>
            <person name="Perrone G."/>
            <person name="Piumi F."/>
            <person name="Punt P.J."/>
            <person name="Ram A.F."/>
            <person name="Ramon A."/>
            <person name="Rauscher S."/>
            <person name="Record E."/>
            <person name="Riano-Pachon D.M."/>
            <person name="Robert V."/>
            <person name="Roehrig J."/>
            <person name="Ruller R."/>
            <person name="Salamov A."/>
            <person name="Salih N.S."/>
            <person name="Samson R.A."/>
            <person name="Sandor E."/>
            <person name="Sanguinetti M."/>
            <person name="Schuetze T."/>
            <person name="Sepcic K."/>
            <person name="Shelest E."/>
            <person name="Sherlock G."/>
            <person name="Sophianopoulou V."/>
            <person name="Squina F.M."/>
            <person name="Sun H."/>
            <person name="Susca A."/>
            <person name="Todd R.B."/>
            <person name="Tsang A."/>
            <person name="Unkles S.E."/>
            <person name="van de Wiele N."/>
            <person name="van Rossen-Uffink D."/>
            <person name="Oliveira J.V."/>
            <person name="Vesth T.C."/>
            <person name="Visser J."/>
            <person name="Yu J.-H."/>
            <person name="Zhou M."/>
            <person name="Andersen M.R."/>
            <person name="Archer D.B."/>
            <person name="Baker S.E."/>
            <person name="Benoit I."/>
            <person name="Brakhage A.A."/>
            <person name="Braus G.H."/>
            <person name="Fischer R."/>
            <person name="Frisvad J.C."/>
            <person name="Goldman G.H."/>
            <person name="Houbraken J."/>
            <person name="Oakley B."/>
            <person name="Pocsi I."/>
            <person name="Scazzocchio C."/>
            <person name="Seiboth B."/>
            <person name="vanKuyk P.A."/>
            <person name="Wortman J."/>
            <person name="Dyer P.S."/>
            <person name="Grigoriev I.V."/>
        </authorList>
    </citation>
    <scope>NUCLEOTIDE SEQUENCE [LARGE SCALE GENOMIC DNA]</scope>
    <source>
        <strain evidence="6">CBS 593.65</strain>
    </source>
</reference>
<dbReference type="GO" id="GO:0022857">
    <property type="term" value="F:transmembrane transporter activity"/>
    <property type="evidence" value="ECO:0007669"/>
    <property type="project" value="InterPro"/>
</dbReference>
<dbReference type="PROSITE" id="PS50850">
    <property type="entry name" value="MFS"/>
    <property type="match status" value="1"/>
</dbReference>
<protein>
    <recommendedName>
        <fullName evidence="4">Major facilitator superfamily (MFS) profile domain-containing protein</fullName>
    </recommendedName>
</protein>
<keyword evidence="3" id="KW-0472">Membrane</keyword>
<sequence length="439" mass="47351">MSAADEPVLRLEREDHSLQTQEKGSPERNNASQISYPEGGLAAWSVVLGSWMACFGTMGLMNSLGIFQAYLEENELQQLSSGKVAWIFGVYSFLAFFCGIQVGPIFDAKGPRILIICGGTGTVLYLVLLGFCTLYWHFMVVFGIVGGISLSLTFNPAISIVAHYFNQRRGLATGIASSGASFGGVIFPLLFQNVISKVGFAWATRVIALVDLVTLIAAVLLIRPRFPPKSNTSARAILPDISVFRNTGLLLASMGMFFMEWGLFVPITYLTSYALSHGMPAQFSFLLLSLINAGAIFGRWIPGYCADRIGRFNTFIITISGCLLFTACLWMPAQSSKPVTTVFALLFGFASGSNVSLAPVCIGQLCKLEAYGRYYATAYAIVSISTLTGIPIAGQILTQCGGEFWGLIVFTIASYAASLVCLVAAKLYCCGWTGVKAIY</sequence>
<dbReference type="CDD" id="cd17352">
    <property type="entry name" value="MFS_MCT_SLC16"/>
    <property type="match status" value="1"/>
</dbReference>
<feature type="transmembrane region" description="Helical" evidence="3">
    <location>
        <begin position="202"/>
        <end position="222"/>
    </location>
</feature>
<dbReference type="PANTHER" id="PTHR11360:SF177">
    <property type="entry name" value="RIBOFLAVIN TRANSPORTER MCH5"/>
    <property type="match status" value="1"/>
</dbReference>
<evidence type="ECO:0000313" key="5">
    <source>
        <dbReference type="EMBL" id="OJJ64323.1"/>
    </source>
</evidence>
<feature type="transmembrane region" description="Helical" evidence="3">
    <location>
        <begin position="312"/>
        <end position="333"/>
    </location>
</feature>
<feature type="transmembrane region" description="Helical" evidence="3">
    <location>
        <begin position="404"/>
        <end position="429"/>
    </location>
</feature>
<gene>
    <name evidence="5" type="ORF">ASPSYDRAFT_53843</name>
</gene>
<dbReference type="GO" id="GO:0016020">
    <property type="term" value="C:membrane"/>
    <property type="evidence" value="ECO:0007669"/>
    <property type="project" value="UniProtKB-SubCell"/>
</dbReference>
<feature type="transmembrane region" description="Helical" evidence="3">
    <location>
        <begin position="374"/>
        <end position="398"/>
    </location>
</feature>
<feature type="transmembrane region" description="Helical" evidence="3">
    <location>
        <begin position="142"/>
        <end position="164"/>
    </location>
</feature>
<proteinExistence type="inferred from homology"/>
<evidence type="ECO:0000256" key="1">
    <source>
        <dbReference type="ARBA" id="ARBA00004141"/>
    </source>
</evidence>
<comment type="subcellular location">
    <subcellularLocation>
        <location evidence="1">Membrane</location>
        <topology evidence="1">Multi-pass membrane protein</topology>
    </subcellularLocation>
</comment>